<organism evidence="2 3">
    <name type="scientific">Thermithiobacillus plumbiphilus</name>
    <dbReference type="NCBI Taxonomy" id="1729899"/>
    <lineage>
        <taxon>Bacteria</taxon>
        <taxon>Pseudomonadati</taxon>
        <taxon>Pseudomonadota</taxon>
        <taxon>Acidithiobacillia</taxon>
        <taxon>Acidithiobacillales</taxon>
        <taxon>Thermithiobacillaceae</taxon>
        <taxon>Thermithiobacillus</taxon>
    </lineage>
</organism>
<evidence type="ECO:0000313" key="2">
    <source>
        <dbReference type="EMBL" id="MEK8088528.1"/>
    </source>
</evidence>
<dbReference type="Pfam" id="PF08241">
    <property type="entry name" value="Methyltransf_11"/>
    <property type="match status" value="1"/>
</dbReference>
<name>A0ABU9D7P8_9PROT</name>
<dbReference type="SUPFAM" id="SSF53335">
    <property type="entry name" value="S-adenosyl-L-methionine-dependent methyltransferases"/>
    <property type="match status" value="1"/>
</dbReference>
<keyword evidence="3" id="KW-1185">Reference proteome</keyword>
<keyword evidence="2" id="KW-0808">Transferase</keyword>
<dbReference type="Proteomes" id="UP001446205">
    <property type="component" value="Unassembled WGS sequence"/>
</dbReference>
<dbReference type="GO" id="GO:0008168">
    <property type="term" value="F:methyltransferase activity"/>
    <property type="evidence" value="ECO:0007669"/>
    <property type="project" value="UniProtKB-KW"/>
</dbReference>
<dbReference type="InterPro" id="IPR029063">
    <property type="entry name" value="SAM-dependent_MTases_sf"/>
</dbReference>
<reference evidence="2 3" key="1">
    <citation type="submission" date="2024-04" db="EMBL/GenBank/DDBJ databases">
        <authorList>
            <person name="Abashina T."/>
            <person name="Shaikin A."/>
        </authorList>
    </citation>
    <scope>NUCLEOTIDE SEQUENCE [LARGE SCALE GENOMIC DNA]</scope>
    <source>
        <strain evidence="2 3">AAFK</strain>
    </source>
</reference>
<dbReference type="Gene3D" id="3.40.50.150">
    <property type="entry name" value="Vaccinia Virus protein VP39"/>
    <property type="match status" value="1"/>
</dbReference>
<dbReference type="InterPro" id="IPR013216">
    <property type="entry name" value="Methyltransf_11"/>
</dbReference>
<evidence type="ECO:0000313" key="3">
    <source>
        <dbReference type="Proteomes" id="UP001446205"/>
    </source>
</evidence>
<keyword evidence="2" id="KW-0489">Methyltransferase</keyword>
<dbReference type="GO" id="GO:0032259">
    <property type="term" value="P:methylation"/>
    <property type="evidence" value="ECO:0007669"/>
    <property type="project" value="UniProtKB-KW"/>
</dbReference>
<comment type="caution">
    <text evidence="2">The sequence shown here is derived from an EMBL/GenBank/DDBJ whole genome shotgun (WGS) entry which is preliminary data.</text>
</comment>
<feature type="domain" description="Methyltransferase type 11" evidence="1">
    <location>
        <begin position="74"/>
        <end position="122"/>
    </location>
</feature>
<protein>
    <submittedName>
        <fullName evidence="2">Methyltransferase domain-containing protein</fullName>
    </submittedName>
</protein>
<accession>A0ABU9D7P8</accession>
<evidence type="ECO:0000259" key="1">
    <source>
        <dbReference type="Pfam" id="PF08241"/>
    </source>
</evidence>
<sequence length="267" mass="30675">MSVTDWWQTPTGRGLAIASHRALSPWIKRLAPSRVMQLGLPLLWDARMPVEDFWLLCDPDYPALSRVGLPVLKVAADPCRLPFDAGSFDLLVLPYLLERNVDPYQVLKECYRVLAPEGYLVVLAFNPHSLFSLMRHWQLWRGNLRWPWQQPFMPVGQVRRLLMELGFEMRSGKYFQYRLPLLPLHLQARSQWLEFAGDRWWPTGANAFMLLAQRREPGWIPPGLLKNGLVPGLAGAKWSPAPVRGLCRDSDDEVLLSVEKKLGCKPR</sequence>
<proteinExistence type="predicted"/>
<dbReference type="RefSeq" id="WP_341369595.1">
    <property type="nucleotide sequence ID" value="NZ_JBBPCO010000002.1"/>
</dbReference>
<gene>
    <name evidence="2" type="ORF">WOB96_02000</name>
</gene>
<dbReference type="EMBL" id="JBBPCO010000002">
    <property type="protein sequence ID" value="MEK8088528.1"/>
    <property type="molecule type" value="Genomic_DNA"/>
</dbReference>